<protein>
    <submittedName>
        <fullName evidence="2">S-layer homology domain-containing protein</fullName>
    </submittedName>
</protein>
<comment type="caution">
    <text evidence="2">The sequence shown here is derived from an EMBL/GenBank/DDBJ whole genome shotgun (WGS) entry which is preliminary data.</text>
</comment>
<evidence type="ECO:0000313" key="3">
    <source>
        <dbReference type="Proteomes" id="UP001597561"/>
    </source>
</evidence>
<feature type="domain" description="SLH" evidence="1">
    <location>
        <begin position="219"/>
        <end position="279"/>
    </location>
</feature>
<dbReference type="PROSITE" id="PS51272">
    <property type="entry name" value="SLH"/>
    <property type="match status" value="2"/>
</dbReference>
<feature type="domain" description="SLH" evidence="1">
    <location>
        <begin position="98"/>
        <end position="161"/>
    </location>
</feature>
<dbReference type="Proteomes" id="UP001597561">
    <property type="component" value="Unassembled WGS sequence"/>
</dbReference>
<organism evidence="2 3">
    <name type="scientific">Jeotgalibacillus terrae</name>
    <dbReference type="NCBI Taxonomy" id="587735"/>
    <lineage>
        <taxon>Bacteria</taxon>
        <taxon>Bacillati</taxon>
        <taxon>Bacillota</taxon>
        <taxon>Bacilli</taxon>
        <taxon>Bacillales</taxon>
        <taxon>Caryophanaceae</taxon>
        <taxon>Jeotgalibacillus</taxon>
    </lineage>
</organism>
<dbReference type="InterPro" id="IPR051465">
    <property type="entry name" value="Cell_Envelope_Struct_Comp"/>
</dbReference>
<dbReference type="PANTHER" id="PTHR43308">
    <property type="entry name" value="OUTER MEMBRANE PROTEIN ALPHA-RELATED"/>
    <property type="match status" value="1"/>
</dbReference>
<dbReference type="PANTHER" id="PTHR43308:SF5">
    <property type="entry name" value="S-LAYER PROTEIN _ PEPTIDOGLYCAN ENDO-BETA-N-ACETYLGLUCOSAMINIDASE"/>
    <property type="match status" value="1"/>
</dbReference>
<dbReference type="Pfam" id="PF00395">
    <property type="entry name" value="SLH"/>
    <property type="match status" value="3"/>
</dbReference>
<name>A0ABW5ZBT0_9BACL</name>
<keyword evidence="3" id="KW-1185">Reference proteome</keyword>
<dbReference type="RefSeq" id="WP_380268716.1">
    <property type="nucleotide sequence ID" value="NZ_JBHUPG010000001.1"/>
</dbReference>
<accession>A0ABW5ZBT0</accession>
<evidence type="ECO:0000313" key="2">
    <source>
        <dbReference type="EMBL" id="MFD2910369.1"/>
    </source>
</evidence>
<evidence type="ECO:0000259" key="1">
    <source>
        <dbReference type="PROSITE" id="PS51272"/>
    </source>
</evidence>
<dbReference type="InterPro" id="IPR001119">
    <property type="entry name" value="SLH_dom"/>
</dbReference>
<gene>
    <name evidence="2" type="ORF">ACFS5P_00620</name>
</gene>
<sequence length="279" mass="31649">MNYDPNFSCFSSELCYDKFTSFSLLQKPSYFVSTFIVTTDLFMKTYLIGGIYLPEKPLLLKCTFIFMCTFMIPWPLQPAITESNKLYENLVCSSDIYSESTTFTDINNHWAENYINSLAESKIVTGKPNGTFAPEDKITRAQFTAITSRLLNLKPVYTNYFQDVNGNLQYEISAAYEAGIIRGINPEIFAPHRAITREQMAVILYRTYNIIHLTDYETFITASYKDHRQIHFKKEVNAIYELGIMTGTAEGSFRPKQTATRAQAAKVVWGLGCDGGDGG</sequence>
<reference evidence="3" key="1">
    <citation type="journal article" date="2019" name="Int. J. Syst. Evol. Microbiol.">
        <title>The Global Catalogue of Microorganisms (GCM) 10K type strain sequencing project: providing services to taxonomists for standard genome sequencing and annotation.</title>
        <authorList>
            <consortium name="The Broad Institute Genomics Platform"/>
            <consortium name="The Broad Institute Genome Sequencing Center for Infectious Disease"/>
            <person name="Wu L."/>
            <person name="Ma J."/>
        </authorList>
    </citation>
    <scope>NUCLEOTIDE SEQUENCE [LARGE SCALE GENOMIC DNA]</scope>
    <source>
        <strain evidence="3">KCTC 13528</strain>
    </source>
</reference>
<proteinExistence type="predicted"/>
<dbReference type="EMBL" id="JBHUPG010000001">
    <property type="protein sequence ID" value="MFD2910369.1"/>
    <property type="molecule type" value="Genomic_DNA"/>
</dbReference>